<feature type="transmembrane region" description="Helical" evidence="1">
    <location>
        <begin position="20"/>
        <end position="39"/>
    </location>
</feature>
<accession>A0A183E655</accession>
<evidence type="ECO:0000313" key="3">
    <source>
        <dbReference type="Proteomes" id="UP000271098"/>
    </source>
</evidence>
<protein>
    <submittedName>
        <fullName evidence="4">MHYT domain-containing protein</fullName>
    </submittedName>
</protein>
<reference evidence="4" key="1">
    <citation type="submission" date="2016-06" db="UniProtKB">
        <authorList>
            <consortium name="WormBaseParasite"/>
        </authorList>
    </citation>
    <scope>IDENTIFICATION</scope>
</reference>
<evidence type="ECO:0000313" key="4">
    <source>
        <dbReference type="WBParaSite" id="GPUH_0001646801-mRNA-1"/>
    </source>
</evidence>
<reference evidence="2 3" key="2">
    <citation type="submission" date="2018-11" db="EMBL/GenBank/DDBJ databases">
        <authorList>
            <consortium name="Pathogen Informatics"/>
        </authorList>
    </citation>
    <scope>NUCLEOTIDE SEQUENCE [LARGE SCALE GENOMIC DNA]</scope>
</reference>
<evidence type="ECO:0000256" key="1">
    <source>
        <dbReference type="SAM" id="Phobius"/>
    </source>
</evidence>
<feature type="transmembrane region" description="Helical" evidence="1">
    <location>
        <begin position="51"/>
        <end position="70"/>
    </location>
</feature>
<keyword evidence="1" id="KW-1133">Transmembrane helix</keyword>
<evidence type="ECO:0000313" key="2">
    <source>
        <dbReference type="EMBL" id="VDN27914.1"/>
    </source>
</evidence>
<gene>
    <name evidence="2" type="ORF">GPUH_LOCUS16447</name>
</gene>
<dbReference type="Proteomes" id="UP000271098">
    <property type="component" value="Unassembled WGS sequence"/>
</dbReference>
<keyword evidence="3" id="KW-1185">Reference proteome</keyword>
<sequence>MLFRNRQWRFHACTLRNDVLAVVLAANGLFFVAGGLYLCRGRGRAKQTACSLIASTMSYGGAIVATLLNIHRINTHTSATTIDAIVDSWMKAEPGSSLLTATLGTIITAICAYLYIVTGKRDHTVMQTIRRRRLMQTAMMSS</sequence>
<dbReference type="WBParaSite" id="GPUH_0001646801-mRNA-1">
    <property type="protein sequence ID" value="GPUH_0001646801-mRNA-1"/>
    <property type="gene ID" value="GPUH_0001646801"/>
</dbReference>
<organism evidence="4">
    <name type="scientific">Gongylonema pulchrum</name>
    <dbReference type="NCBI Taxonomy" id="637853"/>
    <lineage>
        <taxon>Eukaryota</taxon>
        <taxon>Metazoa</taxon>
        <taxon>Ecdysozoa</taxon>
        <taxon>Nematoda</taxon>
        <taxon>Chromadorea</taxon>
        <taxon>Rhabditida</taxon>
        <taxon>Spirurina</taxon>
        <taxon>Spiruromorpha</taxon>
        <taxon>Spiruroidea</taxon>
        <taxon>Gongylonematidae</taxon>
        <taxon>Gongylonema</taxon>
    </lineage>
</organism>
<dbReference type="AlphaFoldDB" id="A0A183E655"/>
<feature type="transmembrane region" description="Helical" evidence="1">
    <location>
        <begin position="98"/>
        <end position="117"/>
    </location>
</feature>
<name>A0A183E655_9BILA</name>
<keyword evidence="1" id="KW-0812">Transmembrane</keyword>
<keyword evidence="1" id="KW-0472">Membrane</keyword>
<dbReference type="OrthoDB" id="5837217at2759"/>
<proteinExistence type="predicted"/>
<dbReference type="EMBL" id="UYRT01083765">
    <property type="protein sequence ID" value="VDN27914.1"/>
    <property type="molecule type" value="Genomic_DNA"/>
</dbReference>